<gene>
    <name evidence="1" type="ORF">H4R20_001295</name>
</gene>
<comment type="caution">
    <text evidence="1">The sequence shown here is derived from an EMBL/GenBank/DDBJ whole genome shotgun (WGS) entry which is preliminary data.</text>
</comment>
<evidence type="ECO:0000313" key="2">
    <source>
        <dbReference type="Proteomes" id="UP001140094"/>
    </source>
</evidence>
<reference evidence="1" key="1">
    <citation type="submission" date="2022-07" db="EMBL/GenBank/DDBJ databases">
        <title>Phylogenomic reconstructions and comparative analyses of Kickxellomycotina fungi.</title>
        <authorList>
            <person name="Reynolds N.K."/>
            <person name="Stajich J.E."/>
            <person name="Barry K."/>
            <person name="Grigoriev I.V."/>
            <person name="Crous P."/>
            <person name="Smith M.E."/>
        </authorList>
    </citation>
    <scope>NUCLEOTIDE SEQUENCE</scope>
    <source>
        <strain evidence="1">NRRL 1565</strain>
    </source>
</reference>
<evidence type="ECO:0000313" key="1">
    <source>
        <dbReference type="EMBL" id="KAJ2807417.1"/>
    </source>
</evidence>
<sequence length="527" mass="59101">MPGVTASSMPSDIVLRILHAAIDDFKNDISQWKLALRYLAVCRSWRDSLYEPLYKCAITQALPTGHCDCLEHKRRFCDMASTNVAIGSNLGLIAANESLTSVRRLVVNDATCDRGVDLLRCLVTALSLDEHECLSLSLLNPLFSDTEQARGALAGLESDESRKVGAELVLALAKRMPNISSLRIEAPKSHDVLGTFATLLTRRFAGQLTKLKYSGMAHIPLLSPAECRVADLQLSINTDANRSQLPLLLVRPSALCNLSLQIDRRIRWNCFSQASDAADKEIVFDGLTSLKLAGDRFKYCWTDNARLRSESVPQLEFPRLNNLTIDHTSLDSAEQQSLLRAPLKRIQYHGLLKDLLVLCRQDIGGLDELSIKLAFKKDRGPDASFIGGVNELFQKTSSIKMVHWEIDSNVFRFDTSQITWPHLTHLTIRTSIRFDMLFKVIAAVPNLNYLSLHLFTAAESAMEEDAEFLDNLKHAYPVPSASKIETLALHYSRFMSREYVAFLRKKLQWFLPSLKTVVVQGKAPLFK</sequence>
<protein>
    <submittedName>
        <fullName evidence="1">Uncharacterized protein</fullName>
    </submittedName>
</protein>
<accession>A0A9W8HXL3</accession>
<dbReference type="OrthoDB" id="5535131at2759"/>
<name>A0A9W8HXL3_9FUNG</name>
<dbReference type="AlphaFoldDB" id="A0A9W8HXL3"/>
<organism evidence="1 2">
    <name type="scientific">Coemansia guatemalensis</name>
    <dbReference type="NCBI Taxonomy" id="2761395"/>
    <lineage>
        <taxon>Eukaryota</taxon>
        <taxon>Fungi</taxon>
        <taxon>Fungi incertae sedis</taxon>
        <taxon>Zoopagomycota</taxon>
        <taxon>Kickxellomycotina</taxon>
        <taxon>Kickxellomycetes</taxon>
        <taxon>Kickxellales</taxon>
        <taxon>Kickxellaceae</taxon>
        <taxon>Coemansia</taxon>
    </lineage>
</organism>
<keyword evidence="2" id="KW-1185">Reference proteome</keyword>
<proteinExistence type="predicted"/>
<dbReference type="EMBL" id="JANBUO010000109">
    <property type="protein sequence ID" value="KAJ2807417.1"/>
    <property type="molecule type" value="Genomic_DNA"/>
</dbReference>
<dbReference type="Proteomes" id="UP001140094">
    <property type="component" value="Unassembled WGS sequence"/>
</dbReference>